<keyword evidence="2" id="KW-1185">Reference proteome</keyword>
<accession>A0ABW9UDM3</accession>
<evidence type="ECO:0000313" key="2">
    <source>
        <dbReference type="Proteomes" id="UP000467637"/>
    </source>
</evidence>
<comment type="caution">
    <text evidence="1">The sequence shown here is derived from an EMBL/GenBank/DDBJ whole genome shotgun (WGS) entry which is preliminary data.</text>
</comment>
<dbReference type="EMBL" id="WSEM01000020">
    <property type="protein sequence ID" value="MVQ38013.1"/>
    <property type="molecule type" value="Genomic_DNA"/>
</dbReference>
<sequence>MPARLLAARFRGRWLVGELATAVSELVNALTELTAAARGELTDCRAVILRKWPSSQI</sequence>
<evidence type="ECO:0000313" key="1">
    <source>
        <dbReference type="EMBL" id="MVQ38013.1"/>
    </source>
</evidence>
<dbReference type="Proteomes" id="UP000467637">
    <property type="component" value="Unassembled WGS sequence"/>
</dbReference>
<protein>
    <submittedName>
        <fullName evidence="1">Uncharacterized protein</fullName>
    </submittedName>
</protein>
<reference evidence="1 2" key="1">
    <citation type="submission" date="2019-12" db="EMBL/GenBank/DDBJ databases">
        <authorList>
            <person name="Huq M.A."/>
        </authorList>
    </citation>
    <scope>NUCLEOTIDE SEQUENCE [LARGE SCALE GENOMIC DNA]</scope>
    <source>
        <strain evidence="1 2">MAH-34</strain>
    </source>
</reference>
<organism evidence="1 2">
    <name type="scientific">Paenibacillus anseongense</name>
    <dbReference type="NCBI Taxonomy" id="2682845"/>
    <lineage>
        <taxon>Bacteria</taxon>
        <taxon>Bacillati</taxon>
        <taxon>Bacillota</taxon>
        <taxon>Bacilli</taxon>
        <taxon>Bacillales</taxon>
        <taxon>Paenibacillaceae</taxon>
        <taxon>Paenibacillus</taxon>
    </lineage>
</organism>
<name>A0ABW9UDM3_9BACL</name>
<proteinExistence type="predicted"/>
<gene>
    <name evidence="1" type="ORF">GON05_25645</name>
</gene>